<protein>
    <submittedName>
        <fullName evidence="8">Putative oxidoreductase</fullName>
    </submittedName>
</protein>
<keyword evidence="4 7" id="KW-0812">Transmembrane</keyword>
<dbReference type="AlphaFoldDB" id="A0A345UNR4"/>
<proteinExistence type="inferred from homology"/>
<keyword evidence="6 7" id="KW-0472">Membrane</keyword>
<gene>
    <name evidence="8" type="ORF">CYPRO_2878</name>
</gene>
<keyword evidence="9" id="KW-1185">Reference proteome</keyword>
<evidence type="ECO:0000256" key="3">
    <source>
        <dbReference type="ARBA" id="ARBA00022475"/>
    </source>
</evidence>
<evidence type="ECO:0000256" key="5">
    <source>
        <dbReference type="ARBA" id="ARBA00022989"/>
    </source>
</evidence>
<dbReference type="RefSeq" id="WP_114985244.1">
    <property type="nucleotide sequence ID" value="NZ_CP027806.1"/>
</dbReference>
<accession>A0A345UNR4</accession>
<dbReference type="KEGG" id="cprv:CYPRO_2878"/>
<evidence type="ECO:0000256" key="1">
    <source>
        <dbReference type="ARBA" id="ARBA00004651"/>
    </source>
</evidence>
<reference evidence="8 9" key="1">
    <citation type="submission" date="2018-03" db="EMBL/GenBank/DDBJ databases">
        <title>Phenotypic and genomic properties of Cyclonatronum proteinivorum gen. nov., sp. nov., a haloalkaliphilic bacteroidete from soda lakes possessing Na+-translocating rhodopsin.</title>
        <authorList>
            <person name="Toshchakov S.V."/>
            <person name="Korzhenkov A."/>
            <person name="Samarov N.I."/>
            <person name="Kublanov I.V."/>
            <person name="Muntyan M.S."/>
            <person name="Sorokin D.Y."/>
        </authorList>
    </citation>
    <scope>NUCLEOTIDE SEQUENCE [LARGE SCALE GENOMIC DNA]</scope>
    <source>
        <strain evidence="8 9">Omega</strain>
    </source>
</reference>
<comment type="subcellular location">
    <subcellularLocation>
        <location evidence="1">Cell membrane</location>
        <topology evidence="1">Multi-pass membrane protein</topology>
    </subcellularLocation>
</comment>
<dbReference type="OrthoDB" id="9813193at2"/>
<dbReference type="PANTHER" id="PTHR33452">
    <property type="entry name" value="OXIDOREDUCTASE CATD-RELATED"/>
    <property type="match status" value="1"/>
</dbReference>
<sequence length="143" mass="15847">MNYFNDTFRDAGILMLRFGIGFMIMLHGYPKITGGPETWAFLGSTMANIGITFWPVFWGFMAAVTEFFGGIFLMLGLLHRVSAALLTFTMFVAAMMHYSNGDPFMQPGGPDIAYAVELGIVFFAMALIGPGKYALDNLIFKKK</sequence>
<comment type="similarity">
    <text evidence="2">Belongs to the DoxX family.</text>
</comment>
<evidence type="ECO:0000256" key="2">
    <source>
        <dbReference type="ARBA" id="ARBA00006679"/>
    </source>
</evidence>
<dbReference type="Proteomes" id="UP000254808">
    <property type="component" value="Chromosome"/>
</dbReference>
<evidence type="ECO:0000313" key="9">
    <source>
        <dbReference type="Proteomes" id="UP000254808"/>
    </source>
</evidence>
<evidence type="ECO:0000256" key="7">
    <source>
        <dbReference type="SAM" id="Phobius"/>
    </source>
</evidence>
<feature type="transmembrane region" description="Helical" evidence="7">
    <location>
        <begin position="49"/>
        <end position="74"/>
    </location>
</feature>
<dbReference type="Pfam" id="PF07681">
    <property type="entry name" value="DoxX"/>
    <property type="match status" value="1"/>
</dbReference>
<evidence type="ECO:0000313" key="8">
    <source>
        <dbReference type="EMBL" id="AXJ02116.1"/>
    </source>
</evidence>
<keyword evidence="5 7" id="KW-1133">Transmembrane helix</keyword>
<dbReference type="GO" id="GO:0005886">
    <property type="term" value="C:plasma membrane"/>
    <property type="evidence" value="ECO:0007669"/>
    <property type="project" value="UniProtKB-SubCell"/>
</dbReference>
<dbReference type="InterPro" id="IPR032808">
    <property type="entry name" value="DoxX"/>
</dbReference>
<organism evidence="8 9">
    <name type="scientific">Cyclonatronum proteinivorum</name>
    <dbReference type="NCBI Taxonomy" id="1457365"/>
    <lineage>
        <taxon>Bacteria</taxon>
        <taxon>Pseudomonadati</taxon>
        <taxon>Balneolota</taxon>
        <taxon>Balneolia</taxon>
        <taxon>Balneolales</taxon>
        <taxon>Cyclonatronaceae</taxon>
        <taxon>Cyclonatronum</taxon>
    </lineage>
</organism>
<evidence type="ECO:0000256" key="4">
    <source>
        <dbReference type="ARBA" id="ARBA00022692"/>
    </source>
</evidence>
<feature type="transmembrane region" description="Helical" evidence="7">
    <location>
        <begin position="12"/>
        <end position="29"/>
    </location>
</feature>
<evidence type="ECO:0000256" key="6">
    <source>
        <dbReference type="ARBA" id="ARBA00023136"/>
    </source>
</evidence>
<feature type="transmembrane region" description="Helical" evidence="7">
    <location>
        <begin position="81"/>
        <end position="100"/>
    </location>
</feature>
<keyword evidence="3" id="KW-1003">Cell membrane</keyword>
<feature type="transmembrane region" description="Helical" evidence="7">
    <location>
        <begin position="112"/>
        <end position="135"/>
    </location>
</feature>
<dbReference type="InterPro" id="IPR051907">
    <property type="entry name" value="DoxX-like_oxidoreductase"/>
</dbReference>
<dbReference type="PANTHER" id="PTHR33452:SF1">
    <property type="entry name" value="INNER MEMBRANE PROTEIN YPHA-RELATED"/>
    <property type="match status" value="1"/>
</dbReference>
<dbReference type="EMBL" id="CP027806">
    <property type="protein sequence ID" value="AXJ02116.1"/>
    <property type="molecule type" value="Genomic_DNA"/>
</dbReference>
<name>A0A345UNR4_9BACT</name>